<dbReference type="AlphaFoldDB" id="A0A1G6UPM9"/>
<dbReference type="EMBL" id="LT629688">
    <property type="protein sequence ID" value="SDD43243.1"/>
    <property type="molecule type" value="Genomic_DNA"/>
</dbReference>
<proteinExistence type="predicted"/>
<evidence type="ECO:0000313" key="2">
    <source>
        <dbReference type="Proteomes" id="UP000198546"/>
    </source>
</evidence>
<gene>
    <name evidence="1" type="ORF">SAMN04489747_0936</name>
</gene>
<evidence type="ECO:0000313" key="1">
    <source>
        <dbReference type="EMBL" id="SDD43243.1"/>
    </source>
</evidence>
<dbReference type="STRING" id="675864.SAMN04489747_0936"/>
<keyword evidence="2" id="KW-1185">Reference proteome</keyword>
<sequence length="63" mass="6464">MERTHYELAREALRQSPLSPDAYAITAATLAVVDALQTAPAVVGSSPADQLVDAGAEKGAVQA</sequence>
<dbReference type="Proteomes" id="UP000198546">
    <property type="component" value="Chromosome i"/>
</dbReference>
<dbReference type="RefSeq" id="WP_090591105.1">
    <property type="nucleotide sequence ID" value="NZ_LT629688.1"/>
</dbReference>
<name>A0A1G6UPM9_9ACTN</name>
<accession>A0A1G6UPM9</accession>
<protein>
    <submittedName>
        <fullName evidence="1">Uncharacterized protein</fullName>
    </submittedName>
</protein>
<organism evidence="1 2">
    <name type="scientific">Auraticoccus monumenti</name>
    <dbReference type="NCBI Taxonomy" id="675864"/>
    <lineage>
        <taxon>Bacteria</taxon>
        <taxon>Bacillati</taxon>
        <taxon>Actinomycetota</taxon>
        <taxon>Actinomycetes</taxon>
        <taxon>Propionibacteriales</taxon>
        <taxon>Propionibacteriaceae</taxon>
        <taxon>Auraticoccus</taxon>
    </lineage>
</organism>
<reference evidence="1 2" key="1">
    <citation type="submission" date="2016-10" db="EMBL/GenBank/DDBJ databases">
        <authorList>
            <person name="de Groot N.N."/>
        </authorList>
    </citation>
    <scope>NUCLEOTIDE SEQUENCE [LARGE SCALE GENOMIC DNA]</scope>
    <source>
        <strain evidence="1 2">MON 2.2</strain>
    </source>
</reference>